<dbReference type="SUPFAM" id="SSF51445">
    <property type="entry name" value="(Trans)glycosidases"/>
    <property type="match status" value="1"/>
</dbReference>
<dbReference type="InterPro" id="IPR041704">
    <property type="entry name" value="CFLE_GH18"/>
</dbReference>
<gene>
    <name evidence="5" type="ORF">GLW05_03255</name>
</gene>
<dbReference type="Proteomes" id="UP000468638">
    <property type="component" value="Unassembled WGS sequence"/>
</dbReference>
<dbReference type="Gene3D" id="3.10.350.10">
    <property type="entry name" value="LysM domain"/>
    <property type="match status" value="2"/>
</dbReference>
<dbReference type="InterPro" id="IPR036779">
    <property type="entry name" value="LysM_dom_sf"/>
</dbReference>
<dbReference type="InterPro" id="IPR018392">
    <property type="entry name" value="LysM"/>
</dbReference>
<dbReference type="GO" id="GO:0005975">
    <property type="term" value="P:carbohydrate metabolic process"/>
    <property type="evidence" value="ECO:0007669"/>
    <property type="project" value="InterPro"/>
</dbReference>
<evidence type="ECO:0000259" key="4">
    <source>
        <dbReference type="PROSITE" id="PS51910"/>
    </source>
</evidence>
<sequence length="440" mass="49658">MIKAKFLFFFIICMLLFPTISSASVIHVVHNRESLWSISKEYGTSSEVITKINGLENQEKIIPGQSLVLPGKKYIVQPGESLWEIAKRHAVSLGEVKSLNGLQTNVVQPGQELTIPTNSKEDTFIGAFFIPKDEQSNKYLLGKYQNILTSVGFFEYHPDEQGNLSTLHGESAITTVWNKGMIPYATVTNLSSKGFDDQLAHKVIGNQTVRKQLINNIFSVLHKNELKGVIIDFEGLQTKDRQHFNTFIKELAAKLHPVDMKISIALPPMQGDRYPAYHAAYDYKTLGTYADSLFLMTYDWHWAGGPAGPIAPIGEIKETVEYAISVVPKSKIVLGVPMYAYDWTLHENSENARAYSQQHAINVAVKHGSVIHYNNETDQPYFMYKDANGVQHEVWFEDARSILAKYRLIKKYDIAGMGGWKLGLSFPQAEHLLKEEFLIK</sequence>
<evidence type="ECO:0000256" key="1">
    <source>
        <dbReference type="ARBA" id="ARBA00022801"/>
    </source>
</evidence>
<evidence type="ECO:0000313" key="5">
    <source>
        <dbReference type="EMBL" id="MYL32608.1"/>
    </source>
</evidence>
<name>A0A6I4ZQU9_9BACI</name>
<evidence type="ECO:0000256" key="2">
    <source>
        <dbReference type="ARBA" id="ARBA00023295"/>
    </source>
</evidence>
<dbReference type="Gene3D" id="3.20.20.80">
    <property type="entry name" value="Glycosidases"/>
    <property type="match status" value="1"/>
</dbReference>
<dbReference type="PANTHER" id="PTHR46066">
    <property type="entry name" value="CHITINASE DOMAIN-CONTAINING PROTEIN 1 FAMILY MEMBER"/>
    <property type="match status" value="1"/>
</dbReference>
<dbReference type="InterPro" id="IPR029070">
    <property type="entry name" value="Chitinase_insertion_sf"/>
</dbReference>
<dbReference type="PANTHER" id="PTHR46066:SF2">
    <property type="entry name" value="CHITINASE DOMAIN-CONTAINING PROTEIN 1"/>
    <property type="match status" value="1"/>
</dbReference>
<dbReference type="OrthoDB" id="9769314at2"/>
<evidence type="ECO:0000259" key="3">
    <source>
        <dbReference type="PROSITE" id="PS51782"/>
    </source>
</evidence>
<dbReference type="InterPro" id="IPR001223">
    <property type="entry name" value="Glyco_hydro18_cat"/>
</dbReference>
<dbReference type="GO" id="GO:0070492">
    <property type="term" value="F:oligosaccharide binding"/>
    <property type="evidence" value="ECO:0007669"/>
    <property type="project" value="TreeGrafter"/>
</dbReference>
<dbReference type="InterPro" id="IPR017853">
    <property type="entry name" value="GH"/>
</dbReference>
<organism evidence="5 6">
    <name type="scientific">Pontibacillus yanchengensis</name>
    <dbReference type="NCBI Taxonomy" id="462910"/>
    <lineage>
        <taxon>Bacteria</taxon>
        <taxon>Bacillati</taxon>
        <taxon>Bacillota</taxon>
        <taxon>Bacilli</taxon>
        <taxon>Bacillales</taxon>
        <taxon>Bacillaceae</taxon>
        <taxon>Pontibacillus</taxon>
    </lineage>
</organism>
<dbReference type="GO" id="GO:0016798">
    <property type="term" value="F:hydrolase activity, acting on glycosyl bonds"/>
    <property type="evidence" value="ECO:0007669"/>
    <property type="project" value="UniProtKB-KW"/>
</dbReference>
<dbReference type="Gene3D" id="3.10.50.10">
    <property type="match status" value="1"/>
</dbReference>
<comment type="caution">
    <text evidence="5">The sequence shown here is derived from an EMBL/GenBank/DDBJ whole genome shotgun (WGS) entry which is preliminary data.</text>
</comment>
<dbReference type="PROSITE" id="PS51782">
    <property type="entry name" value="LYSM"/>
    <property type="match status" value="2"/>
</dbReference>
<keyword evidence="2" id="KW-0326">Glycosidase</keyword>
<dbReference type="PROSITE" id="PS51910">
    <property type="entry name" value="GH18_2"/>
    <property type="match status" value="1"/>
</dbReference>
<dbReference type="GO" id="GO:0012505">
    <property type="term" value="C:endomembrane system"/>
    <property type="evidence" value="ECO:0007669"/>
    <property type="project" value="TreeGrafter"/>
</dbReference>
<proteinExistence type="predicted"/>
<accession>A0A6I4ZQU9</accession>
<evidence type="ECO:0000313" key="6">
    <source>
        <dbReference type="Proteomes" id="UP000468638"/>
    </source>
</evidence>
<dbReference type="SUPFAM" id="SSF54106">
    <property type="entry name" value="LysM domain"/>
    <property type="match status" value="2"/>
</dbReference>
<dbReference type="EMBL" id="WMEQ01000002">
    <property type="protein sequence ID" value="MYL32608.1"/>
    <property type="molecule type" value="Genomic_DNA"/>
</dbReference>
<protein>
    <submittedName>
        <fullName evidence="5">LysM peptidoglycan-binding domain-containing protein</fullName>
    </submittedName>
</protein>
<dbReference type="CDD" id="cd00118">
    <property type="entry name" value="LysM"/>
    <property type="match status" value="2"/>
</dbReference>
<reference evidence="5 6" key="1">
    <citation type="submission" date="2019-11" db="EMBL/GenBank/DDBJ databases">
        <title>Genome sequences of 17 halophilic strains isolated from different environments.</title>
        <authorList>
            <person name="Furrow R.E."/>
        </authorList>
    </citation>
    <scope>NUCLEOTIDE SEQUENCE [LARGE SCALE GENOMIC DNA]</scope>
    <source>
        <strain evidence="5 6">22514_16_FS</strain>
    </source>
</reference>
<dbReference type="GO" id="GO:0008061">
    <property type="term" value="F:chitin binding"/>
    <property type="evidence" value="ECO:0007669"/>
    <property type="project" value="InterPro"/>
</dbReference>
<dbReference type="CDD" id="cd02874">
    <property type="entry name" value="GH18_CFLE_spore_hydrolase"/>
    <property type="match status" value="1"/>
</dbReference>
<feature type="domain" description="GH18" evidence="4">
    <location>
        <begin position="123"/>
        <end position="440"/>
    </location>
</feature>
<dbReference type="RefSeq" id="WP_160909191.1">
    <property type="nucleotide sequence ID" value="NZ_WMEQ01000002.1"/>
</dbReference>
<dbReference type="SMART" id="SM00636">
    <property type="entry name" value="Glyco_18"/>
    <property type="match status" value="1"/>
</dbReference>
<dbReference type="AlphaFoldDB" id="A0A6I4ZQU9"/>
<dbReference type="Pfam" id="PF01476">
    <property type="entry name" value="LysM"/>
    <property type="match status" value="2"/>
</dbReference>
<dbReference type="SMART" id="SM00257">
    <property type="entry name" value="LysM"/>
    <property type="match status" value="2"/>
</dbReference>
<dbReference type="InterPro" id="IPR011583">
    <property type="entry name" value="Chitinase_II/V-like_cat"/>
</dbReference>
<keyword evidence="1" id="KW-0378">Hydrolase</keyword>
<feature type="domain" description="LysM" evidence="3">
    <location>
        <begin position="72"/>
        <end position="115"/>
    </location>
</feature>
<dbReference type="Pfam" id="PF00704">
    <property type="entry name" value="Glyco_hydro_18"/>
    <property type="match status" value="1"/>
</dbReference>
<feature type="domain" description="LysM" evidence="3">
    <location>
        <begin position="25"/>
        <end position="69"/>
    </location>
</feature>